<feature type="transmembrane region" description="Helical" evidence="6">
    <location>
        <begin position="148"/>
        <end position="167"/>
    </location>
</feature>
<dbReference type="InterPro" id="IPR003807">
    <property type="entry name" value="DUF202"/>
</dbReference>
<evidence type="ECO:0000256" key="2">
    <source>
        <dbReference type="ARBA" id="ARBA00022475"/>
    </source>
</evidence>
<proteinExistence type="predicted"/>
<feature type="transmembrane region" description="Helical" evidence="6">
    <location>
        <begin position="110"/>
        <end position="128"/>
    </location>
</feature>
<evidence type="ECO:0000313" key="8">
    <source>
        <dbReference type="EMBL" id="EXX56057.1"/>
    </source>
</evidence>
<keyword evidence="3 6" id="KW-0812">Transmembrane</keyword>
<dbReference type="Pfam" id="PF02656">
    <property type="entry name" value="DUF202"/>
    <property type="match status" value="1"/>
</dbReference>
<accession>A0A015IFX7</accession>
<evidence type="ECO:0000256" key="4">
    <source>
        <dbReference type="ARBA" id="ARBA00022989"/>
    </source>
</evidence>
<reference evidence="8 9" key="1">
    <citation type="submission" date="2014-02" db="EMBL/GenBank/DDBJ databases">
        <title>Single nucleus genome sequencing reveals high similarity among nuclei of an endomycorrhizal fungus.</title>
        <authorList>
            <person name="Lin K."/>
            <person name="Geurts R."/>
            <person name="Zhang Z."/>
            <person name="Limpens E."/>
            <person name="Saunders D.G."/>
            <person name="Mu D."/>
            <person name="Pang E."/>
            <person name="Cao H."/>
            <person name="Cha H."/>
            <person name="Lin T."/>
            <person name="Zhou Q."/>
            <person name="Shang Y."/>
            <person name="Li Y."/>
            <person name="Ivanov S."/>
            <person name="Sharma T."/>
            <person name="Velzen R.V."/>
            <person name="Ruijter N.D."/>
            <person name="Aanen D.K."/>
            <person name="Win J."/>
            <person name="Kamoun S."/>
            <person name="Bisseling T."/>
            <person name="Huang S."/>
        </authorList>
    </citation>
    <scope>NUCLEOTIDE SEQUENCE [LARGE SCALE GENOMIC DNA]</scope>
    <source>
        <strain evidence="9">DAOM197198w</strain>
    </source>
</reference>
<evidence type="ECO:0000256" key="3">
    <source>
        <dbReference type="ARBA" id="ARBA00022692"/>
    </source>
</evidence>
<dbReference type="PANTHER" id="PTHR34187">
    <property type="entry name" value="FGR18P"/>
    <property type="match status" value="1"/>
</dbReference>
<keyword evidence="2" id="KW-1003">Cell membrane</keyword>
<evidence type="ECO:0000256" key="1">
    <source>
        <dbReference type="ARBA" id="ARBA00004651"/>
    </source>
</evidence>
<evidence type="ECO:0000256" key="5">
    <source>
        <dbReference type="ARBA" id="ARBA00023136"/>
    </source>
</evidence>
<keyword evidence="9" id="KW-1185">Reference proteome</keyword>
<protein>
    <recommendedName>
        <fullName evidence="7">DUF202 domain-containing protein</fullName>
    </recommendedName>
</protein>
<dbReference type="OrthoDB" id="199599at2759"/>
<comment type="subcellular location">
    <subcellularLocation>
        <location evidence="1">Cell membrane</location>
        <topology evidence="1">Multi-pass membrane protein</topology>
    </subcellularLocation>
</comment>
<evidence type="ECO:0000259" key="7">
    <source>
        <dbReference type="Pfam" id="PF02656"/>
    </source>
</evidence>
<evidence type="ECO:0000256" key="6">
    <source>
        <dbReference type="SAM" id="Phobius"/>
    </source>
</evidence>
<feature type="transmembrane region" description="Helical" evidence="6">
    <location>
        <begin position="77"/>
        <end position="98"/>
    </location>
</feature>
<dbReference type="PANTHER" id="PTHR34187:SF2">
    <property type="entry name" value="DUF202 DOMAIN-CONTAINING PROTEIN"/>
    <property type="match status" value="1"/>
</dbReference>
<organism evidence="8 9">
    <name type="scientific">Rhizophagus irregularis (strain DAOM 197198w)</name>
    <name type="common">Glomus intraradices</name>
    <dbReference type="NCBI Taxonomy" id="1432141"/>
    <lineage>
        <taxon>Eukaryota</taxon>
        <taxon>Fungi</taxon>
        <taxon>Fungi incertae sedis</taxon>
        <taxon>Mucoromycota</taxon>
        <taxon>Glomeromycotina</taxon>
        <taxon>Glomeromycetes</taxon>
        <taxon>Glomerales</taxon>
        <taxon>Glomeraceae</taxon>
        <taxon>Rhizophagus</taxon>
    </lineage>
</organism>
<keyword evidence="5 6" id="KW-0472">Membrane</keyword>
<dbReference type="EMBL" id="JEMT01027867">
    <property type="protein sequence ID" value="EXX56057.1"/>
    <property type="molecule type" value="Genomic_DNA"/>
</dbReference>
<name>A0A015IFX7_RHIIW</name>
<keyword evidence="4 6" id="KW-1133">Transmembrane helix</keyword>
<dbReference type="HOGENOM" id="CLU_1448457_0_0_1"/>
<dbReference type="AlphaFoldDB" id="A0A015IFX7"/>
<gene>
    <name evidence="8" type="ORF">RirG_219530</name>
</gene>
<sequence>MSNDDTALLNDLIKVTNRYGTFSRSSSSVSELNLESQALLERSHDHSNKPHSFFPTTIVVKNVGSTARDNLSLERNFLSWLRLSTTLVLVGIAYYFHFEIIPLPTSNHSNILGLFLMFLGNFTLLWALLNYLQFQHMLDRYLIVENGILQFMVAGTVGVAIIAAFIVDS</sequence>
<evidence type="ECO:0000313" key="9">
    <source>
        <dbReference type="Proteomes" id="UP000022910"/>
    </source>
</evidence>
<comment type="caution">
    <text evidence="8">The sequence shown here is derived from an EMBL/GenBank/DDBJ whole genome shotgun (WGS) entry which is preliminary data.</text>
</comment>
<dbReference type="Proteomes" id="UP000022910">
    <property type="component" value="Unassembled WGS sequence"/>
</dbReference>
<dbReference type="InterPro" id="IPR052053">
    <property type="entry name" value="IM_YidH-like"/>
</dbReference>
<feature type="domain" description="DUF202" evidence="7">
    <location>
        <begin position="68"/>
        <end position="137"/>
    </location>
</feature>
<dbReference type="SMR" id="A0A015IFX7"/>
<dbReference type="GO" id="GO:0005886">
    <property type="term" value="C:plasma membrane"/>
    <property type="evidence" value="ECO:0007669"/>
    <property type="project" value="UniProtKB-SubCell"/>
</dbReference>